<evidence type="ECO:0000313" key="3">
    <source>
        <dbReference type="Proteomes" id="UP001231924"/>
    </source>
</evidence>
<gene>
    <name evidence="2" type="ORF">QRT03_07435</name>
</gene>
<dbReference type="EMBL" id="JASVWF010000001">
    <property type="protein sequence ID" value="MDL5155781.1"/>
    <property type="molecule type" value="Genomic_DNA"/>
</dbReference>
<name>A0ABT7M546_9PSEU</name>
<dbReference type="Proteomes" id="UP001231924">
    <property type="component" value="Unassembled WGS sequence"/>
</dbReference>
<dbReference type="Gene3D" id="3.40.50.1820">
    <property type="entry name" value="alpha/beta hydrolase"/>
    <property type="match status" value="1"/>
</dbReference>
<keyword evidence="3" id="KW-1185">Reference proteome</keyword>
<keyword evidence="2" id="KW-0378">Hydrolase</keyword>
<dbReference type="PANTHER" id="PTHR37017">
    <property type="entry name" value="AB HYDROLASE-1 DOMAIN-CONTAINING PROTEIN-RELATED"/>
    <property type="match status" value="1"/>
</dbReference>
<evidence type="ECO:0000313" key="2">
    <source>
        <dbReference type="EMBL" id="MDL5155781.1"/>
    </source>
</evidence>
<dbReference type="SUPFAM" id="SSF53474">
    <property type="entry name" value="alpha/beta-Hydrolases"/>
    <property type="match status" value="1"/>
</dbReference>
<organism evidence="2 3">
    <name type="scientific">Actinomycetospora termitidis</name>
    <dbReference type="NCBI Taxonomy" id="3053470"/>
    <lineage>
        <taxon>Bacteria</taxon>
        <taxon>Bacillati</taxon>
        <taxon>Actinomycetota</taxon>
        <taxon>Actinomycetes</taxon>
        <taxon>Pseudonocardiales</taxon>
        <taxon>Pseudonocardiaceae</taxon>
        <taxon>Actinomycetospora</taxon>
    </lineage>
</organism>
<dbReference type="RefSeq" id="WP_286051887.1">
    <property type="nucleotide sequence ID" value="NZ_JASVWF010000001.1"/>
</dbReference>
<dbReference type="InterPro" id="IPR000073">
    <property type="entry name" value="AB_hydrolase_1"/>
</dbReference>
<protein>
    <submittedName>
        <fullName evidence="2">Alpha/beta fold hydrolase</fullName>
    </submittedName>
</protein>
<dbReference type="GO" id="GO:0016787">
    <property type="term" value="F:hydrolase activity"/>
    <property type="evidence" value="ECO:0007669"/>
    <property type="project" value="UniProtKB-KW"/>
</dbReference>
<dbReference type="PANTHER" id="PTHR37017:SF11">
    <property type="entry name" value="ESTERASE_LIPASE_THIOESTERASE DOMAIN-CONTAINING PROTEIN"/>
    <property type="match status" value="1"/>
</dbReference>
<accession>A0ABT7M546</accession>
<sequence>MSSITYVLVHGAFSTAAAWGPVARELTLRGHRALAVDLPGHGLDARETGMVGISTDDDVAAVTDVVRALDGPVVLVAHSRGGLTATAVANEVPELLAHVVYVSAWCCVTGGPSTYVTPEPSALDALAPRLLTADPGEVGELRVDFGTTDPGALDALQEALLADGTRAELLAVLATMDRRESLAIDEDAVRVDPARWGRLPHTYVRLAADRAVLPALQDRFVAEADAVLAEPFTTAELATSHVGAQLRPGPLVDVLVGLTPP</sequence>
<evidence type="ECO:0000259" key="1">
    <source>
        <dbReference type="Pfam" id="PF12697"/>
    </source>
</evidence>
<dbReference type="InterPro" id="IPR029058">
    <property type="entry name" value="AB_hydrolase_fold"/>
</dbReference>
<reference evidence="2 3" key="1">
    <citation type="submission" date="2023-06" db="EMBL/GenBank/DDBJ databases">
        <title>Actinomycetospora Odt1-22.</title>
        <authorList>
            <person name="Supong K."/>
        </authorList>
    </citation>
    <scope>NUCLEOTIDE SEQUENCE [LARGE SCALE GENOMIC DNA]</scope>
    <source>
        <strain evidence="2 3">Odt1-22</strain>
    </source>
</reference>
<dbReference type="InterPro" id="IPR052897">
    <property type="entry name" value="Sec-Metab_Biosynth_Hydrolase"/>
</dbReference>
<dbReference type="Pfam" id="PF12697">
    <property type="entry name" value="Abhydrolase_6"/>
    <property type="match status" value="1"/>
</dbReference>
<feature type="domain" description="AB hydrolase-1" evidence="1">
    <location>
        <begin position="7"/>
        <end position="253"/>
    </location>
</feature>
<proteinExistence type="predicted"/>
<comment type="caution">
    <text evidence="2">The sequence shown here is derived from an EMBL/GenBank/DDBJ whole genome shotgun (WGS) entry which is preliminary data.</text>
</comment>